<evidence type="ECO:0000313" key="2">
    <source>
        <dbReference type="Proteomes" id="UP000189970"/>
    </source>
</evidence>
<proteinExistence type="predicted"/>
<protein>
    <submittedName>
        <fullName evidence="1">Uncharacterized protein</fullName>
    </submittedName>
</protein>
<dbReference type="RefSeq" id="WP_079346354.1">
    <property type="nucleotide sequence ID" value="NZ_MVAB01000001.1"/>
</dbReference>
<gene>
    <name evidence="1" type="ORF">BW731_05180</name>
</gene>
<keyword evidence="2" id="KW-1185">Reference proteome</keyword>
<sequence length="84" mass="10212">MTNYEKKEDKVIDDVVKVLNELDANLDKLDQVETDPKKHSVKKWYYESKALHNIKHILHDIKKYEKYDEKDLEKIEKEFEKYGL</sequence>
<name>A0A1V4DGR9_9ENTE</name>
<evidence type="ECO:0000313" key="1">
    <source>
        <dbReference type="EMBL" id="OPF87642.1"/>
    </source>
</evidence>
<accession>A0A1V4DGR9</accession>
<comment type="caution">
    <text evidence="1">The sequence shown here is derived from an EMBL/GenBank/DDBJ whole genome shotgun (WGS) entry which is preliminary data.</text>
</comment>
<reference evidence="1 2" key="1">
    <citation type="submission" date="2017-02" db="EMBL/GenBank/DDBJ databases">
        <title>Vagococcus cremeus sp. nov., isolated from the small intestine of a marten, Martes flavigula.</title>
        <authorList>
            <person name="Tak E.J."/>
            <person name="Bae J.-W."/>
        </authorList>
    </citation>
    <scope>NUCLEOTIDE SEQUENCE [LARGE SCALE GENOMIC DNA]</scope>
    <source>
        <strain evidence="1 2">D7T301</strain>
    </source>
</reference>
<dbReference type="Proteomes" id="UP000189970">
    <property type="component" value="Unassembled WGS sequence"/>
</dbReference>
<organism evidence="1 2">
    <name type="scientific">Vagococcus martis</name>
    <dbReference type="NCBI Taxonomy" id="1768210"/>
    <lineage>
        <taxon>Bacteria</taxon>
        <taxon>Bacillati</taxon>
        <taxon>Bacillota</taxon>
        <taxon>Bacilli</taxon>
        <taxon>Lactobacillales</taxon>
        <taxon>Enterococcaceae</taxon>
        <taxon>Vagococcus</taxon>
    </lineage>
</organism>
<dbReference type="EMBL" id="MVAB01000001">
    <property type="protein sequence ID" value="OPF87642.1"/>
    <property type="molecule type" value="Genomic_DNA"/>
</dbReference>
<dbReference type="AlphaFoldDB" id="A0A1V4DGR9"/>